<dbReference type="AlphaFoldDB" id="A0A7H0GWU4"/>
<organism evidence="1 2">
    <name type="scientific">Hymenobacter qilianensis</name>
    <dbReference type="NCBI Taxonomy" id="1385715"/>
    <lineage>
        <taxon>Bacteria</taxon>
        <taxon>Pseudomonadati</taxon>
        <taxon>Bacteroidota</taxon>
        <taxon>Cytophagia</taxon>
        <taxon>Cytophagales</taxon>
        <taxon>Hymenobacteraceae</taxon>
        <taxon>Hymenobacter</taxon>
    </lineage>
</organism>
<dbReference type="RefSeq" id="WP_187733000.1">
    <property type="nucleotide sequence ID" value="NZ_BMFN01000002.1"/>
</dbReference>
<dbReference type="EMBL" id="CP060784">
    <property type="protein sequence ID" value="QNP52760.1"/>
    <property type="molecule type" value="Genomic_DNA"/>
</dbReference>
<keyword evidence="2" id="KW-1185">Reference proteome</keyword>
<proteinExistence type="predicted"/>
<protein>
    <recommendedName>
        <fullName evidence="3">DUF3806 domain-containing protein</fullName>
    </recommendedName>
</protein>
<reference evidence="1 2" key="1">
    <citation type="submission" date="2020-08" db="EMBL/GenBank/DDBJ databases">
        <title>Genome sequence of Hymenobacter qilianensis JCM 19763T.</title>
        <authorList>
            <person name="Hyun D.-W."/>
            <person name="Bae J.-W."/>
        </authorList>
    </citation>
    <scope>NUCLEOTIDE SEQUENCE [LARGE SCALE GENOMIC DNA]</scope>
    <source>
        <strain evidence="1 2">JCM 19763</strain>
    </source>
</reference>
<dbReference type="KEGG" id="hqi:H9L05_03155"/>
<dbReference type="Proteomes" id="UP000516093">
    <property type="component" value="Chromosome"/>
</dbReference>
<gene>
    <name evidence="1" type="ORF">H9L05_03155</name>
</gene>
<accession>A0A7H0GWU4</accession>
<sequence length="131" mass="14386">MPPEQNPLTALRAAADAVRQQLQVNGFDAAGVQRLSDFIEGQRAQLPAASREGVINALGCFLGECIAQTYQGEWATGPDGTTGIGLRNKLFLNPFYRVGQQLKHGLADSVMTFFEQIPDRLEAELPRKTWI</sequence>
<evidence type="ECO:0000313" key="2">
    <source>
        <dbReference type="Proteomes" id="UP000516093"/>
    </source>
</evidence>
<name>A0A7H0GWU4_9BACT</name>
<evidence type="ECO:0000313" key="1">
    <source>
        <dbReference type="EMBL" id="QNP52760.1"/>
    </source>
</evidence>
<evidence type="ECO:0008006" key="3">
    <source>
        <dbReference type="Google" id="ProtNLM"/>
    </source>
</evidence>